<keyword evidence="2" id="KW-0479">Metal-binding</keyword>
<organism evidence="4 5">
    <name type="scientific">Paenibacillus roseopurpureus</name>
    <dbReference type="NCBI Taxonomy" id="2918901"/>
    <lineage>
        <taxon>Bacteria</taxon>
        <taxon>Bacillati</taxon>
        <taxon>Bacillota</taxon>
        <taxon>Bacilli</taxon>
        <taxon>Bacillales</taxon>
        <taxon>Paenibacillaceae</taxon>
        <taxon>Paenibacillus</taxon>
    </lineage>
</organism>
<evidence type="ECO:0000313" key="4">
    <source>
        <dbReference type="EMBL" id="WNR45389.1"/>
    </source>
</evidence>
<dbReference type="SUPFAM" id="SSF56300">
    <property type="entry name" value="Metallo-dependent phosphatases"/>
    <property type="match status" value="1"/>
</dbReference>
<evidence type="ECO:0000313" key="5">
    <source>
        <dbReference type="Proteomes" id="UP001304650"/>
    </source>
</evidence>
<evidence type="ECO:0000256" key="2">
    <source>
        <dbReference type="RuleBase" id="RU362039"/>
    </source>
</evidence>
<dbReference type="EC" id="3.1.4.-" evidence="2"/>
<dbReference type="AlphaFoldDB" id="A0AA96LQM4"/>
<proteinExistence type="inferred from homology"/>
<sequence>MRIVVVSDTHMPRMAKKLPIRLLQELELADLILHAGDWTSLDVYDELTRFAPVEGIAGNNDGEQIIRMFGFEKTIQIGQVKIGLLHGHTPHKKLTAEQKAMMAYQPGETDAVVFGHSHIPLMKLHNGILLFNPGSPTDKRRMKQHSFGIMEIEGTDIKAEHVFYDSKE</sequence>
<dbReference type="Pfam" id="PF12850">
    <property type="entry name" value="Metallophos_2"/>
    <property type="match status" value="1"/>
</dbReference>
<dbReference type="InterPro" id="IPR000979">
    <property type="entry name" value="Phosphodiesterase_MJ0936/Vps29"/>
</dbReference>
<dbReference type="EMBL" id="CP130319">
    <property type="protein sequence ID" value="WNR45389.1"/>
    <property type="molecule type" value="Genomic_DNA"/>
</dbReference>
<comment type="similarity">
    <text evidence="1 2">Belongs to the metallophosphoesterase superfamily. YfcE family.</text>
</comment>
<evidence type="ECO:0000256" key="1">
    <source>
        <dbReference type="ARBA" id="ARBA00008950"/>
    </source>
</evidence>
<dbReference type="GO" id="GO:0016787">
    <property type="term" value="F:hydrolase activity"/>
    <property type="evidence" value="ECO:0007669"/>
    <property type="project" value="UniProtKB-UniRule"/>
</dbReference>
<protein>
    <recommendedName>
        <fullName evidence="2">Phosphoesterase</fullName>
        <ecNumber evidence="2">3.1.4.-</ecNumber>
    </recommendedName>
</protein>
<dbReference type="InterPro" id="IPR024654">
    <property type="entry name" value="Calcineurin-like_PHP_lpxH"/>
</dbReference>
<dbReference type="GO" id="GO:0046872">
    <property type="term" value="F:metal ion binding"/>
    <property type="evidence" value="ECO:0007669"/>
    <property type="project" value="UniProtKB-KW"/>
</dbReference>
<dbReference type="InterPro" id="IPR029052">
    <property type="entry name" value="Metallo-depent_PP-like"/>
</dbReference>
<comment type="cofactor">
    <cofactor evidence="2">
        <name>a divalent metal cation</name>
        <dbReference type="ChEBI" id="CHEBI:60240"/>
    </cofactor>
</comment>
<accession>A0AA96LQM4</accession>
<dbReference type="Proteomes" id="UP001304650">
    <property type="component" value="Chromosome"/>
</dbReference>
<feature type="domain" description="Calcineurin-like phosphoesterase" evidence="3">
    <location>
        <begin position="1"/>
        <end position="153"/>
    </location>
</feature>
<dbReference type="KEGG" id="proo:MJB10_04440"/>
<dbReference type="PANTHER" id="PTHR11124">
    <property type="entry name" value="VACUOLAR SORTING PROTEIN VPS29"/>
    <property type="match status" value="1"/>
</dbReference>
<reference evidence="4" key="1">
    <citation type="submission" date="2022-02" db="EMBL/GenBank/DDBJ databases">
        <title>Paenibacillus sp. MBLB1832 Whole Genome Shotgun Sequencing.</title>
        <authorList>
            <person name="Hwang C.Y."/>
            <person name="Cho E.-S."/>
            <person name="Seo M.-J."/>
        </authorList>
    </citation>
    <scope>NUCLEOTIDE SEQUENCE</scope>
    <source>
        <strain evidence="4">MBLB1832</strain>
    </source>
</reference>
<dbReference type="NCBIfam" id="TIGR00040">
    <property type="entry name" value="yfcE"/>
    <property type="match status" value="1"/>
</dbReference>
<name>A0AA96LQM4_9BACL</name>
<dbReference type="Gene3D" id="3.60.21.10">
    <property type="match status" value="1"/>
</dbReference>
<gene>
    <name evidence="4" type="ORF">MJB10_04440</name>
</gene>
<evidence type="ECO:0000259" key="3">
    <source>
        <dbReference type="Pfam" id="PF12850"/>
    </source>
</evidence>
<keyword evidence="5" id="KW-1185">Reference proteome</keyword>
<dbReference type="RefSeq" id="WP_314802097.1">
    <property type="nucleotide sequence ID" value="NZ_CP130319.1"/>
</dbReference>